<evidence type="ECO:0000313" key="1">
    <source>
        <dbReference type="EMBL" id="KAF6811680.1"/>
    </source>
</evidence>
<reference evidence="1" key="1">
    <citation type="journal article" date="2020" name="Phytopathology">
        <title>Genome Sequence Resources of Colletotrichum truncatum, C. plurivorum, C. musicola, and C. sojae: Four Species Pathogenic to Soybean (Glycine max).</title>
        <authorList>
            <person name="Rogerio F."/>
            <person name="Boufleur T.R."/>
            <person name="Ciampi-Guillardi M."/>
            <person name="Sukno S.A."/>
            <person name="Thon M.R."/>
            <person name="Massola Junior N.S."/>
            <person name="Baroncelli R."/>
        </authorList>
    </citation>
    <scope>NUCLEOTIDE SEQUENCE</scope>
    <source>
        <strain evidence="1">LFN00145</strain>
    </source>
</reference>
<keyword evidence="2" id="KW-1185">Reference proteome</keyword>
<sequence length="101" mass="11150">MALHHVEDPESAVKKLAARLKPGGKILVIDWTPERIEGALKTHAASQTISKPKGFTEEETRNMFEDAGCKGMAWKLAEELSRIPVIDGLKSQLYFASATKE</sequence>
<comment type="caution">
    <text evidence="1">The sequence shown here is derived from an EMBL/GenBank/DDBJ whole genome shotgun (WGS) entry which is preliminary data.</text>
</comment>
<dbReference type="Proteomes" id="UP000654918">
    <property type="component" value="Unassembled WGS sequence"/>
</dbReference>
<evidence type="ECO:0000313" key="2">
    <source>
        <dbReference type="Proteomes" id="UP000654918"/>
    </source>
</evidence>
<name>A0A8H6JFN5_9PEZI</name>
<dbReference type="Gene3D" id="3.40.50.150">
    <property type="entry name" value="Vaccinia Virus protein VP39"/>
    <property type="match status" value="1"/>
</dbReference>
<dbReference type="InterPro" id="IPR029063">
    <property type="entry name" value="SAM-dependent_MTases_sf"/>
</dbReference>
<dbReference type="Pfam" id="PF13489">
    <property type="entry name" value="Methyltransf_23"/>
    <property type="match status" value="1"/>
</dbReference>
<protein>
    <submittedName>
        <fullName evidence="1">Uncharacterized protein</fullName>
    </submittedName>
</protein>
<dbReference type="SUPFAM" id="SSF53335">
    <property type="entry name" value="S-adenosyl-L-methionine-dependent methyltransferases"/>
    <property type="match status" value="1"/>
</dbReference>
<gene>
    <name evidence="1" type="ORF">CPLU01_15058</name>
</gene>
<organism evidence="1 2">
    <name type="scientific">Colletotrichum plurivorum</name>
    <dbReference type="NCBI Taxonomy" id="2175906"/>
    <lineage>
        <taxon>Eukaryota</taxon>
        <taxon>Fungi</taxon>
        <taxon>Dikarya</taxon>
        <taxon>Ascomycota</taxon>
        <taxon>Pezizomycotina</taxon>
        <taxon>Sordariomycetes</taxon>
        <taxon>Hypocreomycetidae</taxon>
        <taxon>Glomerellales</taxon>
        <taxon>Glomerellaceae</taxon>
        <taxon>Colletotrichum</taxon>
        <taxon>Colletotrichum orchidearum species complex</taxon>
    </lineage>
</organism>
<dbReference type="EMBL" id="WIGO01000457">
    <property type="protein sequence ID" value="KAF6811680.1"/>
    <property type="molecule type" value="Genomic_DNA"/>
</dbReference>
<proteinExistence type="predicted"/>
<accession>A0A8H6JFN5</accession>
<dbReference type="AlphaFoldDB" id="A0A8H6JFN5"/>